<organism evidence="2 3">
    <name type="scientific">Undibacterium pigrum</name>
    <dbReference type="NCBI Taxonomy" id="401470"/>
    <lineage>
        <taxon>Bacteria</taxon>
        <taxon>Pseudomonadati</taxon>
        <taxon>Pseudomonadota</taxon>
        <taxon>Betaproteobacteria</taxon>
        <taxon>Burkholderiales</taxon>
        <taxon>Oxalobacteraceae</taxon>
        <taxon>Undibacterium</taxon>
    </lineage>
</organism>
<comment type="caution">
    <text evidence="2">The sequence shown here is derived from an EMBL/GenBank/DDBJ whole genome shotgun (WGS) entry which is preliminary data.</text>
</comment>
<dbReference type="Proteomes" id="UP000247792">
    <property type="component" value="Unassembled WGS sequence"/>
</dbReference>
<accession>A0A318JFE3</accession>
<protein>
    <submittedName>
        <fullName evidence="2">Uncharacterized protein</fullName>
    </submittedName>
</protein>
<name>A0A318JFE3_9BURK</name>
<keyword evidence="3" id="KW-1185">Reference proteome</keyword>
<dbReference type="AlphaFoldDB" id="A0A318JFE3"/>
<evidence type="ECO:0000256" key="1">
    <source>
        <dbReference type="SAM" id="MobiDB-lite"/>
    </source>
</evidence>
<proteinExistence type="predicted"/>
<dbReference type="OrthoDB" id="8778843at2"/>
<sequence>MKDNKDHATLELPGFGEPAFLLPENRKPVKPAPGRRGKKQEQLELLEVLGPTDRTGLPAWVQDENTDLTGLPVWR</sequence>
<dbReference type="RefSeq" id="WP_110253045.1">
    <property type="nucleotide sequence ID" value="NZ_QJKB01000001.1"/>
</dbReference>
<evidence type="ECO:0000313" key="2">
    <source>
        <dbReference type="EMBL" id="PXX46575.1"/>
    </source>
</evidence>
<reference evidence="2 3" key="1">
    <citation type="submission" date="2018-05" db="EMBL/GenBank/DDBJ databases">
        <title>Genomic Encyclopedia of Type Strains, Phase IV (KMG-IV): sequencing the most valuable type-strain genomes for metagenomic binning, comparative biology and taxonomic classification.</title>
        <authorList>
            <person name="Goeker M."/>
        </authorList>
    </citation>
    <scope>NUCLEOTIDE SEQUENCE [LARGE SCALE GENOMIC DNA]</scope>
    <source>
        <strain evidence="2 3">DSM 19792</strain>
    </source>
</reference>
<dbReference type="EMBL" id="QJKB01000001">
    <property type="protein sequence ID" value="PXX46575.1"/>
    <property type="molecule type" value="Genomic_DNA"/>
</dbReference>
<feature type="region of interest" description="Disordered" evidence="1">
    <location>
        <begin position="1"/>
        <end position="39"/>
    </location>
</feature>
<gene>
    <name evidence="2" type="ORF">DFR42_101144</name>
</gene>
<evidence type="ECO:0000313" key="3">
    <source>
        <dbReference type="Proteomes" id="UP000247792"/>
    </source>
</evidence>